<proteinExistence type="predicted"/>
<dbReference type="Pfam" id="PF20361">
    <property type="entry name" value="DUF6656"/>
    <property type="match status" value="1"/>
</dbReference>
<dbReference type="EMBL" id="JACIEZ010000002">
    <property type="protein sequence ID" value="MBB4064386.1"/>
    <property type="molecule type" value="Genomic_DNA"/>
</dbReference>
<dbReference type="AlphaFoldDB" id="A0A7W6J5P9"/>
<accession>A0A7W6J5P9</accession>
<dbReference type="InterPro" id="IPR046597">
    <property type="entry name" value="DUF6656"/>
</dbReference>
<organism evidence="1 2">
    <name type="scientific">Gellertiella hungarica</name>
    <dbReference type="NCBI Taxonomy" id="1572859"/>
    <lineage>
        <taxon>Bacteria</taxon>
        <taxon>Pseudomonadati</taxon>
        <taxon>Pseudomonadota</taxon>
        <taxon>Alphaproteobacteria</taxon>
        <taxon>Hyphomicrobiales</taxon>
        <taxon>Rhizobiaceae</taxon>
        <taxon>Gellertiella</taxon>
    </lineage>
</organism>
<reference evidence="1 2" key="1">
    <citation type="submission" date="2020-08" db="EMBL/GenBank/DDBJ databases">
        <title>Genomic Encyclopedia of Type Strains, Phase IV (KMG-IV): sequencing the most valuable type-strain genomes for metagenomic binning, comparative biology and taxonomic classification.</title>
        <authorList>
            <person name="Goeker M."/>
        </authorList>
    </citation>
    <scope>NUCLEOTIDE SEQUENCE [LARGE SCALE GENOMIC DNA]</scope>
    <source>
        <strain evidence="1 2">DSM 29853</strain>
    </source>
</reference>
<name>A0A7W6J5P9_9HYPH</name>
<dbReference type="RefSeq" id="WP_183365612.1">
    <property type="nucleotide sequence ID" value="NZ_JACIEZ010000002.1"/>
</dbReference>
<keyword evidence="2" id="KW-1185">Reference proteome</keyword>
<evidence type="ECO:0000313" key="2">
    <source>
        <dbReference type="Proteomes" id="UP000528286"/>
    </source>
</evidence>
<dbReference type="Proteomes" id="UP000528286">
    <property type="component" value="Unassembled WGS sequence"/>
</dbReference>
<comment type="caution">
    <text evidence="1">The sequence shown here is derived from an EMBL/GenBank/DDBJ whole genome shotgun (WGS) entry which is preliminary data.</text>
</comment>
<sequence>MSKLRYFAAEGLREAIKAPATIHSEFLRTGRIFRGRERWDFIEKRYMSYEEVAERTGRVLERAGERTHDRINSVHHSISFPKIVFHRTLDNRPHLGYCHVTAAKTELMNKEQLKWSFYIANFFSEIGEELKFVGRLDRRVSRMYFAVAVENDNEVSTKMVVDRKLRPNGILFRTHDPKVALKNVLMLGTNDPRLRQKIRDL</sequence>
<protein>
    <submittedName>
        <fullName evidence="1">Uncharacterized protein</fullName>
    </submittedName>
</protein>
<gene>
    <name evidence="1" type="ORF">GGR23_001563</name>
</gene>
<evidence type="ECO:0000313" key="1">
    <source>
        <dbReference type="EMBL" id="MBB4064386.1"/>
    </source>
</evidence>